<evidence type="ECO:0000256" key="5">
    <source>
        <dbReference type="ARBA" id="ARBA00022490"/>
    </source>
</evidence>
<gene>
    <name evidence="8" type="ORF">LTR62_001739</name>
</gene>
<evidence type="ECO:0000313" key="9">
    <source>
        <dbReference type="Proteomes" id="UP001310890"/>
    </source>
</evidence>
<comment type="caution">
    <text evidence="8">The sequence shown here is derived from an EMBL/GenBank/DDBJ whole genome shotgun (WGS) entry which is preliminary data.</text>
</comment>
<name>A0AAN7TMT0_9PEZI</name>
<evidence type="ECO:0000256" key="3">
    <source>
        <dbReference type="ARBA" id="ARBA00007289"/>
    </source>
</evidence>
<evidence type="ECO:0000256" key="1">
    <source>
        <dbReference type="ARBA" id="ARBA00003807"/>
    </source>
</evidence>
<dbReference type="PANTHER" id="PTHR39145">
    <property type="entry name" value="BIOGENESIS OF LYSOSOME-RELATED ORGANELLES COMPLEX 1 SUBUNIT CNL1"/>
    <property type="match status" value="1"/>
</dbReference>
<dbReference type="InterPro" id="IPR034455">
    <property type="entry name" value="CNL1"/>
</dbReference>
<reference evidence="8" key="1">
    <citation type="submission" date="2023-08" db="EMBL/GenBank/DDBJ databases">
        <title>Black Yeasts Isolated from many extreme environments.</title>
        <authorList>
            <person name="Coleine C."/>
            <person name="Stajich J.E."/>
            <person name="Selbmann L."/>
        </authorList>
    </citation>
    <scope>NUCLEOTIDE SEQUENCE</scope>
    <source>
        <strain evidence="8">CCFEE 5401</strain>
    </source>
</reference>
<comment type="subcellular location">
    <subcellularLocation>
        <location evidence="2">Cytoplasm</location>
    </subcellularLocation>
</comment>
<comment type="similarity">
    <text evidence="3">Belongs to the BLOC1S4 family.</text>
</comment>
<accession>A0AAN7TMT0</accession>
<organism evidence="8 9">
    <name type="scientific">Meristemomyces frigidus</name>
    <dbReference type="NCBI Taxonomy" id="1508187"/>
    <lineage>
        <taxon>Eukaryota</taxon>
        <taxon>Fungi</taxon>
        <taxon>Dikarya</taxon>
        <taxon>Ascomycota</taxon>
        <taxon>Pezizomycotina</taxon>
        <taxon>Dothideomycetes</taxon>
        <taxon>Dothideomycetidae</taxon>
        <taxon>Mycosphaerellales</taxon>
        <taxon>Teratosphaeriaceae</taxon>
        <taxon>Meristemomyces</taxon>
    </lineage>
</organism>
<feature type="region of interest" description="Disordered" evidence="7">
    <location>
        <begin position="1"/>
        <end position="38"/>
    </location>
</feature>
<protein>
    <recommendedName>
        <fullName evidence="4">Biogenesis of lysosome-related organelles complex 1 subunit CNL1</fullName>
    </recommendedName>
    <alternativeName>
        <fullName evidence="6">CNO-like protein 1</fullName>
    </alternativeName>
</protein>
<keyword evidence="5" id="KW-0963">Cytoplasm</keyword>
<dbReference type="GO" id="GO:0007032">
    <property type="term" value="P:endosome organization"/>
    <property type="evidence" value="ECO:0007669"/>
    <property type="project" value="TreeGrafter"/>
</dbReference>
<dbReference type="AlphaFoldDB" id="A0AAN7TMT0"/>
<comment type="function">
    <text evidence="1">Component of the biogenesis of lysosome-related organelles complex-1 (BLOC-1), a complex that is involved in endosomal cargo sorting.</text>
</comment>
<dbReference type="Proteomes" id="UP001310890">
    <property type="component" value="Unassembled WGS sequence"/>
</dbReference>
<proteinExistence type="inferred from homology"/>
<feature type="compositionally biased region" description="Low complexity" evidence="7">
    <location>
        <begin position="1"/>
        <end position="28"/>
    </location>
</feature>
<evidence type="ECO:0000313" key="8">
    <source>
        <dbReference type="EMBL" id="KAK5115042.1"/>
    </source>
</evidence>
<evidence type="ECO:0000256" key="4">
    <source>
        <dbReference type="ARBA" id="ARBA00014971"/>
    </source>
</evidence>
<sequence>MPSTPHGRTHQQQPQQQPPRQQQQQTTTSPPPSTPDIRLGLSAQDIATLRQHQQLAHAQNRSPAVSQASSQGRLLLDPGSLQLLSRHFDRIMQAISQRLDQLNRATETATESQTSRASHALEIADAEIARFRGILLQIDELELEFDKIRRIREIVRGFRARVEGLERRIGG</sequence>
<evidence type="ECO:0000256" key="6">
    <source>
        <dbReference type="ARBA" id="ARBA00029995"/>
    </source>
</evidence>
<dbReference type="GO" id="GO:0031083">
    <property type="term" value="C:BLOC-1 complex"/>
    <property type="evidence" value="ECO:0007669"/>
    <property type="project" value="InterPro"/>
</dbReference>
<dbReference type="GO" id="GO:0005737">
    <property type="term" value="C:cytoplasm"/>
    <property type="evidence" value="ECO:0007669"/>
    <property type="project" value="UniProtKB-SubCell"/>
</dbReference>
<dbReference type="EMBL" id="JAVRRL010000014">
    <property type="protein sequence ID" value="KAK5115042.1"/>
    <property type="molecule type" value="Genomic_DNA"/>
</dbReference>
<dbReference type="PANTHER" id="PTHR39145:SF1">
    <property type="entry name" value="BIOGENESIS OF LYSOSOME-RELATED ORGANELLES COMPLEX 1 SUBUNIT CNL1"/>
    <property type="match status" value="1"/>
</dbReference>
<evidence type="ECO:0000256" key="7">
    <source>
        <dbReference type="SAM" id="MobiDB-lite"/>
    </source>
</evidence>
<evidence type="ECO:0000256" key="2">
    <source>
        <dbReference type="ARBA" id="ARBA00004496"/>
    </source>
</evidence>